<evidence type="ECO:0000256" key="1">
    <source>
        <dbReference type="PROSITE-ProRule" id="PRU00169"/>
    </source>
</evidence>
<dbReference type="PANTHER" id="PTHR37299:SF1">
    <property type="entry name" value="STAGE 0 SPORULATION PROTEIN A HOMOLOG"/>
    <property type="match status" value="1"/>
</dbReference>
<dbReference type="RefSeq" id="WP_121934354.1">
    <property type="nucleotide sequence ID" value="NZ_RDOJ01000006.1"/>
</dbReference>
<dbReference type="InterPro" id="IPR001789">
    <property type="entry name" value="Sig_transdc_resp-reg_receiver"/>
</dbReference>
<dbReference type="Pfam" id="PF00072">
    <property type="entry name" value="Response_reg"/>
    <property type="match status" value="1"/>
</dbReference>
<feature type="modified residue" description="4-aspartylphosphate" evidence="1">
    <location>
        <position position="54"/>
    </location>
</feature>
<proteinExistence type="predicted"/>
<comment type="caution">
    <text evidence="4">The sequence shown here is derived from an EMBL/GenBank/DDBJ whole genome shotgun (WGS) entry which is preliminary data.</text>
</comment>
<evidence type="ECO:0000313" key="4">
    <source>
        <dbReference type="EMBL" id="RLZ10769.1"/>
    </source>
</evidence>
<dbReference type="EMBL" id="RDOJ01000006">
    <property type="protein sequence ID" value="RLZ10769.1"/>
    <property type="molecule type" value="Genomic_DNA"/>
</dbReference>
<organism evidence="4 5">
    <name type="scientific">Faecalibacter macacae</name>
    <dbReference type="NCBI Taxonomy" id="1859289"/>
    <lineage>
        <taxon>Bacteria</taxon>
        <taxon>Pseudomonadati</taxon>
        <taxon>Bacteroidota</taxon>
        <taxon>Flavobacteriia</taxon>
        <taxon>Flavobacteriales</taxon>
        <taxon>Weeksellaceae</taxon>
        <taxon>Faecalibacter</taxon>
    </lineage>
</organism>
<keyword evidence="5" id="KW-1185">Reference proteome</keyword>
<dbReference type="GO" id="GO:0003677">
    <property type="term" value="F:DNA binding"/>
    <property type="evidence" value="ECO:0007669"/>
    <property type="project" value="UniProtKB-KW"/>
</dbReference>
<evidence type="ECO:0000313" key="5">
    <source>
        <dbReference type="Proteomes" id="UP000275348"/>
    </source>
</evidence>
<feature type="domain" description="Response regulatory" evidence="2">
    <location>
        <begin position="3"/>
        <end position="114"/>
    </location>
</feature>
<dbReference type="PROSITE" id="PS50110">
    <property type="entry name" value="RESPONSE_REGULATORY"/>
    <property type="match status" value="1"/>
</dbReference>
<protein>
    <submittedName>
        <fullName evidence="4">DNA-binding response regulator</fullName>
    </submittedName>
</protein>
<dbReference type="InterPro" id="IPR007492">
    <property type="entry name" value="LytTR_DNA-bd_dom"/>
</dbReference>
<dbReference type="SMART" id="SM00850">
    <property type="entry name" value="LytTR"/>
    <property type="match status" value="1"/>
</dbReference>
<dbReference type="SUPFAM" id="SSF52172">
    <property type="entry name" value="CheY-like"/>
    <property type="match status" value="1"/>
</dbReference>
<evidence type="ECO:0000259" key="2">
    <source>
        <dbReference type="PROSITE" id="PS50110"/>
    </source>
</evidence>
<dbReference type="AlphaFoldDB" id="A0A3L9MJD1"/>
<gene>
    <name evidence="4" type="ORF">EAH69_06390</name>
</gene>
<dbReference type="SMART" id="SM00448">
    <property type="entry name" value="REC"/>
    <property type="match status" value="1"/>
</dbReference>
<dbReference type="PROSITE" id="PS50930">
    <property type="entry name" value="HTH_LYTTR"/>
    <property type="match status" value="1"/>
</dbReference>
<dbReference type="Gene3D" id="2.40.50.1020">
    <property type="entry name" value="LytTr DNA-binding domain"/>
    <property type="match status" value="1"/>
</dbReference>
<sequence length="228" mass="26457">MIKAIAIDDEPLALIVIENYCHRNDEIELVKTFSNTKDAQKYMNQFPIDLLFLDIQISRTNGMDFYKNLEVKPPVIFTTAYAEYAIDGFNVAALDYLLKPIEYERFEEAIHKAVLILVDKKLANNQDYLSIRADYKLNNIMYDDIVYIEGLDDYVKIHLVDGSKITARISMKSILEKLPEALFMRVHRSFIISIKKIKSIQNKVLYLNDIEIPIGETYKTNVSEKFKA</sequence>
<keyword evidence="1" id="KW-0597">Phosphoprotein</keyword>
<dbReference type="GO" id="GO:0000156">
    <property type="term" value="F:phosphorelay response regulator activity"/>
    <property type="evidence" value="ECO:0007669"/>
    <property type="project" value="InterPro"/>
</dbReference>
<dbReference type="Gene3D" id="3.40.50.2300">
    <property type="match status" value="1"/>
</dbReference>
<reference evidence="4 5" key="1">
    <citation type="submission" date="2018-10" db="EMBL/GenBank/DDBJ databases">
        <authorList>
            <person name="Chen X."/>
        </authorList>
    </citation>
    <scope>NUCLEOTIDE SEQUENCE [LARGE SCALE GENOMIC DNA]</scope>
    <source>
        <strain evidence="4 5">YIM 102668</strain>
    </source>
</reference>
<accession>A0A3L9MJD1</accession>
<dbReference type="InterPro" id="IPR011006">
    <property type="entry name" value="CheY-like_superfamily"/>
</dbReference>
<dbReference type="Pfam" id="PF04397">
    <property type="entry name" value="LytTR"/>
    <property type="match status" value="1"/>
</dbReference>
<dbReference type="PANTHER" id="PTHR37299">
    <property type="entry name" value="TRANSCRIPTIONAL REGULATOR-RELATED"/>
    <property type="match status" value="1"/>
</dbReference>
<name>A0A3L9MJD1_9FLAO</name>
<dbReference type="InterPro" id="IPR046947">
    <property type="entry name" value="LytR-like"/>
</dbReference>
<keyword evidence="4" id="KW-0238">DNA-binding</keyword>
<dbReference type="Proteomes" id="UP000275348">
    <property type="component" value="Unassembled WGS sequence"/>
</dbReference>
<dbReference type="OrthoDB" id="2168082at2"/>
<evidence type="ECO:0000259" key="3">
    <source>
        <dbReference type="PROSITE" id="PS50930"/>
    </source>
</evidence>
<feature type="domain" description="HTH LytTR-type" evidence="3">
    <location>
        <begin position="142"/>
        <end position="228"/>
    </location>
</feature>